<dbReference type="PANTHER" id="PTHR42839:SF1">
    <property type="entry name" value="ISOCHORISMATE SYNTHASE MENF"/>
    <property type="match status" value="1"/>
</dbReference>
<dbReference type="Gene3D" id="3.60.120.10">
    <property type="entry name" value="Anthranilate synthase"/>
    <property type="match status" value="1"/>
</dbReference>
<dbReference type="InterPro" id="IPR005801">
    <property type="entry name" value="ADC_synthase"/>
</dbReference>
<dbReference type="Pfam" id="PF00425">
    <property type="entry name" value="Chorismate_bind"/>
    <property type="match status" value="1"/>
</dbReference>
<evidence type="ECO:0000256" key="4">
    <source>
        <dbReference type="ARBA" id="ARBA00023235"/>
    </source>
</evidence>
<gene>
    <name evidence="7" type="ORF">UFOPK3461_00444</name>
</gene>
<dbReference type="InterPro" id="IPR015890">
    <property type="entry name" value="Chorismate_C"/>
</dbReference>
<dbReference type="GO" id="GO:0008909">
    <property type="term" value="F:isochorismate synthase activity"/>
    <property type="evidence" value="ECO:0007669"/>
    <property type="project" value="UniProtKB-EC"/>
</dbReference>
<dbReference type="AlphaFoldDB" id="A0A6J7DX25"/>
<evidence type="ECO:0000256" key="1">
    <source>
        <dbReference type="ARBA" id="ARBA00000799"/>
    </source>
</evidence>
<name>A0A6J7DX25_9ZZZZ</name>
<evidence type="ECO:0000256" key="5">
    <source>
        <dbReference type="ARBA" id="ARBA00041564"/>
    </source>
</evidence>
<dbReference type="SUPFAM" id="SSF56322">
    <property type="entry name" value="ADC synthase"/>
    <property type="match status" value="1"/>
</dbReference>
<dbReference type="EMBL" id="CAFBLW010000024">
    <property type="protein sequence ID" value="CAB4873114.1"/>
    <property type="molecule type" value="Genomic_DNA"/>
</dbReference>
<protein>
    <recommendedName>
        <fullName evidence="3">isochorismate synthase</fullName>
        <ecNumber evidence="3">5.4.4.2</ecNumber>
    </recommendedName>
    <alternativeName>
        <fullName evidence="5">Isochorismate mutase</fullName>
    </alternativeName>
</protein>
<reference evidence="7" key="1">
    <citation type="submission" date="2020-05" db="EMBL/GenBank/DDBJ databases">
        <authorList>
            <person name="Chiriac C."/>
            <person name="Salcher M."/>
            <person name="Ghai R."/>
            <person name="Kavagutti S V."/>
        </authorList>
    </citation>
    <scope>NUCLEOTIDE SEQUENCE</scope>
</reference>
<dbReference type="InterPro" id="IPR004561">
    <property type="entry name" value="IsoChor_synthase"/>
</dbReference>
<dbReference type="GO" id="GO:0009697">
    <property type="term" value="P:salicylic acid biosynthetic process"/>
    <property type="evidence" value="ECO:0007669"/>
    <property type="project" value="TreeGrafter"/>
</dbReference>
<evidence type="ECO:0000256" key="3">
    <source>
        <dbReference type="ARBA" id="ARBA00012824"/>
    </source>
</evidence>
<keyword evidence="4" id="KW-0413">Isomerase</keyword>
<evidence type="ECO:0000313" key="7">
    <source>
        <dbReference type="EMBL" id="CAB4873114.1"/>
    </source>
</evidence>
<organism evidence="7">
    <name type="scientific">freshwater metagenome</name>
    <dbReference type="NCBI Taxonomy" id="449393"/>
    <lineage>
        <taxon>unclassified sequences</taxon>
        <taxon>metagenomes</taxon>
        <taxon>ecological metagenomes</taxon>
    </lineage>
</organism>
<dbReference type="NCBIfam" id="TIGR00543">
    <property type="entry name" value="isochor_syn"/>
    <property type="match status" value="1"/>
</dbReference>
<proteinExistence type="inferred from homology"/>
<comment type="catalytic activity">
    <reaction evidence="1">
        <text>chorismate = isochorismate</text>
        <dbReference type="Rhea" id="RHEA:18985"/>
        <dbReference type="ChEBI" id="CHEBI:29748"/>
        <dbReference type="ChEBI" id="CHEBI:29780"/>
        <dbReference type="EC" id="5.4.4.2"/>
    </reaction>
</comment>
<evidence type="ECO:0000259" key="6">
    <source>
        <dbReference type="Pfam" id="PF00425"/>
    </source>
</evidence>
<dbReference type="EC" id="5.4.4.2" evidence="3"/>
<evidence type="ECO:0000256" key="2">
    <source>
        <dbReference type="ARBA" id="ARBA00005297"/>
    </source>
</evidence>
<sequence>MPSLVPVTSVRLGEHLPLLELLPSDSPVSWVRGGDGLVGWGTYAKTTVRGADRFDQARKWWHKQLETFSVSNAVQTSGTGPILFTSFSFDPNEESVLLIPKIIVGMRNGNSWITWIGNGAQPELLEKKENVKSNHFSWGEGSISSTDWQGRVADAIKEISDSSLEKVVLARDLTITATDEIDPREILRRLSAEYPSTWTFAVDGLVGATPELLLRLSRGMVTSRVLAGTISKTGDDEKDLALAASLARSSKDLEEHEYAVRSVGDALEPFCASTNVPESPFVLHLANVMHLATDVTGALIESKRDIDSFSILEKLHPSAAVCGTPTNAAAQVIAKIEGMSRGRYAGPVGWIDARGDGELGLALRCGQITKNVIRIFAGCGIVSGSNPEKELLESNAKFAPMRSALE</sequence>
<comment type="similarity">
    <text evidence="2">Belongs to the isochorismate synthase family.</text>
</comment>
<feature type="domain" description="Chorismate-utilising enzyme C-terminal" evidence="6">
    <location>
        <begin position="146"/>
        <end position="397"/>
    </location>
</feature>
<dbReference type="PANTHER" id="PTHR42839">
    <property type="entry name" value="ISOCHORISMATE SYNTHASE ENTC"/>
    <property type="match status" value="1"/>
</dbReference>
<accession>A0A6J7DX25</accession>